<evidence type="ECO:0000313" key="4">
    <source>
        <dbReference type="EMBL" id="MBO8440961.1"/>
    </source>
</evidence>
<organism evidence="4 5">
    <name type="scientific">Candidatus Gallilactobacillus intestinavium</name>
    <dbReference type="NCBI Taxonomy" id="2840838"/>
    <lineage>
        <taxon>Bacteria</taxon>
        <taxon>Bacillati</taxon>
        <taxon>Bacillota</taxon>
        <taxon>Bacilli</taxon>
        <taxon>Lactobacillales</taxon>
        <taxon>Lactobacillaceae</taxon>
        <taxon>Lactobacillaceae incertae sedis</taxon>
        <taxon>Candidatus Gallilactobacillus</taxon>
    </lineage>
</organism>
<evidence type="ECO:0000259" key="3">
    <source>
        <dbReference type="Pfam" id="PF05382"/>
    </source>
</evidence>
<dbReference type="AlphaFoldDB" id="A0A9D9E4F2"/>
<dbReference type="Gene3D" id="2.10.270.20">
    <property type="match status" value="1"/>
</dbReference>
<dbReference type="SUPFAM" id="SSF69360">
    <property type="entry name" value="Cell wall binding repeat"/>
    <property type="match status" value="2"/>
</dbReference>
<evidence type="ECO:0000256" key="2">
    <source>
        <dbReference type="PROSITE-ProRule" id="PRU00591"/>
    </source>
</evidence>
<accession>A0A9D9E4F2</accession>
<gene>
    <name evidence="4" type="ORF">IAA89_00705</name>
</gene>
<keyword evidence="1" id="KW-0677">Repeat</keyword>
<protein>
    <submittedName>
        <fullName evidence="4">N-acetylmuramoyl-L-alanine amidase</fullName>
    </submittedName>
</protein>
<dbReference type="InterPro" id="IPR018337">
    <property type="entry name" value="Cell_wall/Cho-bd_repeat"/>
</dbReference>
<dbReference type="Gene3D" id="2.10.270.10">
    <property type="entry name" value="Cholin Binding"/>
    <property type="match status" value="4"/>
</dbReference>
<dbReference type="EMBL" id="JADIMP010000013">
    <property type="protein sequence ID" value="MBO8440961.1"/>
    <property type="molecule type" value="Genomic_DNA"/>
</dbReference>
<name>A0A9D9E4F2_9LACO</name>
<dbReference type="PROSITE" id="PS51170">
    <property type="entry name" value="CW"/>
    <property type="match status" value="1"/>
</dbReference>
<feature type="repeat" description="Cell wall-binding" evidence="2">
    <location>
        <begin position="38"/>
        <end position="57"/>
    </location>
</feature>
<feature type="domain" description="Bacteriophage lysin" evidence="3">
    <location>
        <begin position="355"/>
        <end position="505"/>
    </location>
</feature>
<reference evidence="4" key="1">
    <citation type="submission" date="2020-10" db="EMBL/GenBank/DDBJ databases">
        <authorList>
            <person name="Gilroy R."/>
        </authorList>
    </citation>
    <scope>NUCLEOTIDE SEQUENCE</scope>
    <source>
        <strain evidence="4">C6-149</strain>
    </source>
</reference>
<dbReference type="Pfam" id="PF19127">
    <property type="entry name" value="Choline_bind_3"/>
    <property type="match status" value="3"/>
</dbReference>
<sequence length="511" mass="58465">IDGHWYLFDPNYGSRLTGFQYVPGQNKTCYYNQDGQMQYGWQTINGQKYYLNPDTGAVTYGPANINNAWYLFDQKDGHMLTGLQTVNGETHYYNENGTDPNTDSYGQMATGPQVINGKHYRFDNQGNMIVGTYVNNGQLEDYGTDGVQVINQQITDNAGHQLTFDANGNLERPAYIGSDGQIEFNGQWYLMNKNNQIQTGWQTIDDKPGNQYYYDPVSGVMTKGQRQIDGHWYYFNKDTGAKVTNAFQRIVDQNKTCYYDNNGWMVYGQQKIAGQWYLFDQHDGAMLTGFQYIPDQNKTCYYDPATGQMQYGWHQISWHMYYFDPNSGAMSIGTHYIDGRWCNFCPNGAYYGFTERVLDWFYSRINHLTYSMYGSRNGADGTADCSGSMTQALRDAGACPYSYLYNTESLHGYLLENGYQLVNENDASHYVPQWGDVIIWGERGYSAGGAGHTLIISQSQQGSAPAQCVSTCYYTEGQEGTAVQVLPYWYYWHLDDDPYFYVYRLPDQLRA</sequence>
<proteinExistence type="predicted"/>
<dbReference type="Proteomes" id="UP000823614">
    <property type="component" value="Unassembled WGS sequence"/>
</dbReference>
<reference evidence="4" key="2">
    <citation type="journal article" date="2021" name="PeerJ">
        <title>Extensive microbial diversity within the chicken gut microbiome revealed by metagenomics and culture.</title>
        <authorList>
            <person name="Gilroy R."/>
            <person name="Ravi A."/>
            <person name="Getino M."/>
            <person name="Pursley I."/>
            <person name="Horton D.L."/>
            <person name="Alikhan N.F."/>
            <person name="Baker D."/>
            <person name="Gharbi K."/>
            <person name="Hall N."/>
            <person name="Watson M."/>
            <person name="Adriaenssens E.M."/>
            <person name="Foster-Nyarko E."/>
            <person name="Jarju S."/>
            <person name="Secka A."/>
            <person name="Antonio M."/>
            <person name="Oren A."/>
            <person name="Chaudhuri R.R."/>
            <person name="La Ragione R."/>
            <person name="Hildebrand F."/>
            <person name="Pallen M.J."/>
        </authorList>
    </citation>
    <scope>NUCLEOTIDE SEQUENCE</scope>
    <source>
        <strain evidence="4">C6-149</strain>
    </source>
</reference>
<feature type="non-terminal residue" evidence="4">
    <location>
        <position position="1"/>
    </location>
</feature>
<evidence type="ECO:0000256" key="1">
    <source>
        <dbReference type="ARBA" id="ARBA00022737"/>
    </source>
</evidence>
<comment type="caution">
    <text evidence="4">The sequence shown here is derived from an EMBL/GenBank/DDBJ whole genome shotgun (WGS) entry which is preliminary data.</text>
</comment>
<evidence type="ECO:0000313" key="5">
    <source>
        <dbReference type="Proteomes" id="UP000823614"/>
    </source>
</evidence>
<dbReference type="Pfam" id="PF05382">
    <property type="entry name" value="Amidase_5"/>
    <property type="match status" value="1"/>
</dbReference>
<dbReference type="InterPro" id="IPR008044">
    <property type="entry name" value="Phage_lysin"/>
</dbReference>